<evidence type="ECO:0000313" key="2">
    <source>
        <dbReference type="Proteomes" id="UP000002149"/>
    </source>
</evidence>
<dbReference type="InParanoid" id="Q5KAA0"/>
<protein>
    <submittedName>
        <fullName evidence="1">Expressed protein</fullName>
    </submittedName>
</protein>
<dbReference type="eggNOG" id="ENOG502S87Y">
    <property type="taxonomic scope" value="Eukaryota"/>
</dbReference>
<gene>
    <name evidence="1" type="ordered locus">CNJ02450</name>
</gene>
<dbReference type="Proteomes" id="UP000002149">
    <property type="component" value="Chromosome 10"/>
</dbReference>
<evidence type="ECO:0000313" key="1">
    <source>
        <dbReference type="EMBL" id="AAW46020.2"/>
    </source>
</evidence>
<dbReference type="EMBL" id="AE017350">
    <property type="protein sequence ID" value="AAW46020.2"/>
    <property type="molecule type" value="Genomic_DNA"/>
</dbReference>
<name>Q5KAA0_CRYD1</name>
<dbReference type="PaxDb" id="214684-Q5KAA0"/>
<dbReference type="VEuPathDB" id="FungiDB:CNJ02450"/>
<reference evidence="1 2" key="1">
    <citation type="journal article" date="2005" name="Science">
        <title>The genome of the basidiomycetous yeast and human pathogen Cryptococcus neoformans.</title>
        <authorList>
            <person name="Loftus B.J."/>
            <person name="Fung E."/>
            <person name="Roncaglia P."/>
            <person name="Rowley D."/>
            <person name="Amedeo P."/>
            <person name="Bruno D."/>
            <person name="Vamathevan J."/>
            <person name="Miranda M."/>
            <person name="Anderson I.J."/>
            <person name="Fraser J.A."/>
            <person name="Allen J.E."/>
            <person name="Bosdet I.E."/>
            <person name="Brent M.R."/>
            <person name="Chiu R."/>
            <person name="Doering T.L."/>
            <person name="Donlin M.J."/>
            <person name="D'Souza C.A."/>
            <person name="Fox D.S."/>
            <person name="Grinberg V."/>
            <person name="Fu J."/>
            <person name="Fukushima M."/>
            <person name="Haas B.J."/>
            <person name="Huang J.C."/>
            <person name="Janbon G."/>
            <person name="Jones S.J."/>
            <person name="Koo H.L."/>
            <person name="Krzywinski M.I."/>
            <person name="Kwon-Chung J.K."/>
            <person name="Lengeler K.B."/>
            <person name="Maiti R."/>
            <person name="Marra M.A."/>
            <person name="Marra R.E."/>
            <person name="Mathewson C.A."/>
            <person name="Mitchell T.G."/>
            <person name="Pertea M."/>
            <person name="Riggs F.R."/>
            <person name="Salzberg S.L."/>
            <person name="Schein J.E."/>
            <person name="Shvartsbeyn A."/>
            <person name="Shin H."/>
            <person name="Shumway M."/>
            <person name="Specht C.A."/>
            <person name="Suh B.B."/>
            <person name="Tenney A."/>
            <person name="Utterback T.R."/>
            <person name="Wickes B.L."/>
            <person name="Wortman J.R."/>
            <person name="Wye N.H."/>
            <person name="Kronstad J.W."/>
            <person name="Lodge J.K."/>
            <person name="Heitman J."/>
            <person name="Davis R.W."/>
            <person name="Fraser C.M."/>
            <person name="Hyman R.W."/>
        </authorList>
    </citation>
    <scope>NUCLEOTIDE SEQUENCE [LARGE SCALE GENOMIC DNA]</scope>
    <source>
        <strain evidence="2">JEC21 / ATCC MYA-565</strain>
    </source>
</reference>
<dbReference type="RefSeq" id="XP_024513678.1">
    <property type="nucleotide sequence ID" value="XM_024657981.1"/>
</dbReference>
<dbReference type="OrthoDB" id="5598737at2759"/>
<dbReference type="PANTHER" id="PTHR34305">
    <property type="entry name" value="EXPRESSED PROTEIN"/>
    <property type="match status" value="1"/>
</dbReference>
<dbReference type="KEGG" id="cne:CNJ02450"/>
<sequence>MVTFAQGGEATAAVDMVASIPVNIKKELRFSCLLKPYLVLLDAAVQKGRKTWETLVENASVTQDLPPAWRLKVMEIDERSPFSRHDGSLVGEYNSAGVCLGLPKRIDRPVYSHPDMRDDARRKVLFGDSTHDVRKKTDGDVCSKYFDTWLADVGRTGGIAGMWCPHGICLGYHIMLTAEGRNDFFSMLRCFRKTAPKIVIYDYACHLGPLHYPRSDLL</sequence>
<keyword evidence="2" id="KW-1185">Reference proteome</keyword>
<proteinExistence type="predicted"/>
<accession>Q55L83</accession>
<dbReference type="PANTHER" id="PTHR34305:SF1">
    <property type="entry name" value="SWIM-TYPE DOMAIN-CONTAINING PROTEIN"/>
    <property type="match status" value="1"/>
</dbReference>
<dbReference type="GeneID" id="3254342"/>
<accession>Q5KAA0</accession>
<dbReference type="HOGENOM" id="CLU_707916_0_0_1"/>
<dbReference type="AlphaFoldDB" id="Q5KAA0"/>
<organism evidence="1 2">
    <name type="scientific">Cryptococcus deneoformans (strain JEC21 / ATCC MYA-565)</name>
    <name type="common">Cryptococcus neoformans var. neoformans serotype D</name>
    <dbReference type="NCBI Taxonomy" id="214684"/>
    <lineage>
        <taxon>Eukaryota</taxon>
        <taxon>Fungi</taxon>
        <taxon>Dikarya</taxon>
        <taxon>Basidiomycota</taxon>
        <taxon>Agaricomycotina</taxon>
        <taxon>Tremellomycetes</taxon>
        <taxon>Tremellales</taxon>
        <taxon>Cryptococcaceae</taxon>
        <taxon>Cryptococcus</taxon>
        <taxon>Cryptococcus neoformans species complex</taxon>
    </lineage>
</organism>